<dbReference type="SUPFAM" id="SSF56349">
    <property type="entry name" value="DNA breaking-rejoining enzymes"/>
    <property type="match status" value="1"/>
</dbReference>
<keyword evidence="4" id="KW-0233">DNA recombination</keyword>
<dbReference type="InterPro" id="IPR013762">
    <property type="entry name" value="Integrase-like_cat_sf"/>
</dbReference>
<dbReference type="GO" id="GO:0006310">
    <property type="term" value="P:DNA recombination"/>
    <property type="evidence" value="ECO:0007669"/>
    <property type="project" value="UniProtKB-KW"/>
</dbReference>
<dbReference type="InterPro" id="IPR002104">
    <property type="entry name" value="Integrase_catalytic"/>
</dbReference>
<evidence type="ECO:0000256" key="4">
    <source>
        <dbReference type="ARBA" id="ARBA00023172"/>
    </source>
</evidence>
<gene>
    <name evidence="6" type="ORF">BQ8794_320014</name>
</gene>
<feature type="domain" description="Tyr recombinase" evidence="5">
    <location>
        <begin position="215"/>
        <end position="394"/>
    </location>
</feature>
<dbReference type="PANTHER" id="PTHR30629">
    <property type="entry name" value="PROPHAGE INTEGRASE"/>
    <property type="match status" value="1"/>
</dbReference>
<sequence>MPIITDGEIRAAIKRIEQTGKQETLVDGDGHGTGRLILILKPMPTRVTADWMAQQWRDKKRVKKKIGSYPSLSLASAREIFDRDFAKIIQKGRSIKIATDTRPGTVADLFAGYVAALKAAGKPSWKETEKGLNKIANTLGRHRLAREIDPEEIVEVIRPIYERGARAMADHVRSYVHAAYSWGMKSEHDYRNSSPRRFRIPFNPASAIPTEPKVRGTRWLDETEFARLYWWLDCPDVPVHPSYPRAIQLIMLTGQRVEEIARFHVDQWDAAEKIIDWSKTKNDQPHAAPVPPLAAELIESITPNEYGWYFPSARDPSRPVGHGSLYSFVWRQRDRGVIPFATNRDLRRTFKTLAGKAGISKEIRDRLQNHALQDVSSKSYDRWSYMPEKRAAMKKWDVYVRKLLARNTFTLAA</sequence>
<evidence type="ECO:0000256" key="3">
    <source>
        <dbReference type="ARBA" id="ARBA00023125"/>
    </source>
</evidence>
<name>A0A1R3VEE4_9HYPH</name>
<keyword evidence="2" id="KW-0229">DNA integration</keyword>
<dbReference type="EMBL" id="FTPD01000026">
    <property type="protein sequence ID" value="SIT57192.1"/>
    <property type="molecule type" value="Genomic_DNA"/>
</dbReference>
<protein>
    <submittedName>
        <fullName evidence="6">Integrase family protein</fullName>
    </submittedName>
</protein>
<dbReference type="InterPro" id="IPR010998">
    <property type="entry name" value="Integrase_recombinase_N"/>
</dbReference>
<dbReference type="Proteomes" id="UP000188388">
    <property type="component" value="Unassembled WGS sequence"/>
</dbReference>
<evidence type="ECO:0000313" key="6">
    <source>
        <dbReference type="EMBL" id="SIT57192.1"/>
    </source>
</evidence>
<dbReference type="GO" id="GO:0003677">
    <property type="term" value="F:DNA binding"/>
    <property type="evidence" value="ECO:0007669"/>
    <property type="project" value="UniProtKB-KW"/>
</dbReference>
<dbReference type="AlphaFoldDB" id="A0A1R3VEE4"/>
<dbReference type="InterPro" id="IPR050808">
    <property type="entry name" value="Phage_Integrase"/>
</dbReference>
<reference evidence="7" key="1">
    <citation type="submission" date="2017-01" db="EMBL/GenBank/DDBJ databases">
        <authorList>
            <person name="Brunel B."/>
        </authorList>
    </citation>
    <scope>NUCLEOTIDE SEQUENCE [LARGE SCALE GENOMIC DNA]</scope>
</reference>
<evidence type="ECO:0000256" key="1">
    <source>
        <dbReference type="ARBA" id="ARBA00008857"/>
    </source>
</evidence>
<organism evidence="6 7">
    <name type="scientific">Mesorhizobium prunaredense</name>
    <dbReference type="NCBI Taxonomy" id="1631249"/>
    <lineage>
        <taxon>Bacteria</taxon>
        <taxon>Pseudomonadati</taxon>
        <taxon>Pseudomonadota</taxon>
        <taxon>Alphaproteobacteria</taxon>
        <taxon>Hyphomicrobiales</taxon>
        <taxon>Phyllobacteriaceae</taxon>
        <taxon>Mesorhizobium</taxon>
    </lineage>
</organism>
<proteinExistence type="inferred from homology"/>
<dbReference type="CDD" id="cd00801">
    <property type="entry name" value="INT_P4_C"/>
    <property type="match status" value="1"/>
</dbReference>
<dbReference type="STRING" id="1631249.BQ8794_320014"/>
<dbReference type="Gene3D" id="1.10.443.10">
    <property type="entry name" value="Intergrase catalytic core"/>
    <property type="match status" value="1"/>
</dbReference>
<keyword evidence="3" id="KW-0238">DNA-binding</keyword>
<dbReference type="RefSeq" id="WP_077380517.1">
    <property type="nucleotide sequence ID" value="NZ_FTPD01000026.1"/>
</dbReference>
<dbReference type="PROSITE" id="PS51898">
    <property type="entry name" value="TYR_RECOMBINASE"/>
    <property type="match status" value="1"/>
</dbReference>
<dbReference type="PANTHER" id="PTHR30629:SF2">
    <property type="entry name" value="PROPHAGE INTEGRASE INTS-RELATED"/>
    <property type="match status" value="1"/>
</dbReference>
<accession>A0A1R3VEE4</accession>
<comment type="similarity">
    <text evidence="1">Belongs to the 'phage' integrase family.</text>
</comment>
<dbReference type="InterPro" id="IPR038488">
    <property type="entry name" value="Integrase_DNA-bd_sf"/>
</dbReference>
<dbReference type="Gene3D" id="3.30.160.390">
    <property type="entry name" value="Integrase, DNA-binding domain"/>
    <property type="match status" value="1"/>
</dbReference>
<evidence type="ECO:0000259" key="5">
    <source>
        <dbReference type="PROSITE" id="PS51898"/>
    </source>
</evidence>
<evidence type="ECO:0000256" key="2">
    <source>
        <dbReference type="ARBA" id="ARBA00022908"/>
    </source>
</evidence>
<evidence type="ECO:0000313" key="7">
    <source>
        <dbReference type="Proteomes" id="UP000188388"/>
    </source>
</evidence>
<dbReference type="Gene3D" id="1.10.150.130">
    <property type="match status" value="1"/>
</dbReference>
<dbReference type="InterPro" id="IPR011010">
    <property type="entry name" value="DNA_brk_join_enz"/>
</dbReference>
<dbReference type="GO" id="GO:0015074">
    <property type="term" value="P:DNA integration"/>
    <property type="evidence" value="ECO:0007669"/>
    <property type="project" value="UniProtKB-KW"/>
</dbReference>
<keyword evidence="7" id="KW-1185">Reference proteome</keyword>